<dbReference type="Proteomes" id="UP000597444">
    <property type="component" value="Unassembled WGS sequence"/>
</dbReference>
<gene>
    <name evidence="2" type="ORF">KSF_110010</name>
</gene>
<dbReference type="AlphaFoldDB" id="A0A8J3IUM8"/>
<evidence type="ECO:0000313" key="2">
    <source>
        <dbReference type="EMBL" id="GHP00954.1"/>
    </source>
</evidence>
<dbReference type="InterPro" id="IPR013320">
    <property type="entry name" value="ConA-like_dom_sf"/>
</dbReference>
<evidence type="ECO:0000313" key="3">
    <source>
        <dbReference type="Proteomes" id="UP000597444"/>
    </source>
</evidence>
<comment type="caution">
    <text evidence="2">The sequence shown here is derived from an EMBL/GenBank/DDBJ whole genome shotgun (WGS) entry which is preliminary data.</text>
</comment>
<dbReference type="RefSeq" id="WP_220211529.1">
    <property type="nucleotide sequence ID" value="NZ_BNJK01000004.1"/>
</dbReference>
<evidence type="ECO:0008006" key="4">
    <source>
        <dbReference type="Google" id="ProtNLM"/>
    </source>
</evidence>
<accession>A0A8J3IUM8</accession>
<dbReference type="Gene3D" id="2.60.120.200">
    <property type="match status" value="1"/>
</dbReference>
<organism evidence="2 3">
    <name type="scientific">Reticulibacter mediterranei</name>
    <dbReference type="NCBI Taxonomy" id="2778369"/>
    <lineage>
        <taxon>Bacteria</taxon>
        <taxon>Bacillati</taxon>
        <taxon>Chloroflexota</taxon>
        <taxon>Ktedonobacteria</taxon>
        <taxon>Ktedonobacterales</taxon>
        <taxon>Reticulibacteraceae</taxon>
        <taxon>Reticulibacter</taxon>
    </lineage>
</organism>
<feature type="region of interest" description="Disordered" evidence="1">
    <location>
        <begin position="189"/>
        <end position="208"/>
    </location>
</feature>
<dbReference type="EMBL" id="BNJK01000004">
    <property type="protein sequence ID" value="GHP00954.1"/>
    <property type="molecule type" value="Genomic_DNA"/>
</dbReference>
<sequence length="208" mass="22749">MTITAPQQHLVWTVEEIGKTVARADTPTSTSLRVRTNGTQLIAGTDDFCFLERKLQGNGSLTVQIMSLDNTDIYAKAAVQIRQSLEDNAPNAMMEWTPSGYAYFQFRMTPNGGVNYSQYTYTKLPLWLRIVREGNVINGYISEDGSNFKNVGNVNLSMPDQVHIGLAVTSNSKQATTAVFDHITLQGNSLDGGSPNQEAVPGSVRSVL</sequence>
<evidence type="ECO:0000256" key="1">
    <source>
        <dbReference type="SAM" id="MobiDB-lite"/>
    </source>
</evidence>
<dbReference type="SUPFAM" id="SSF49899">
    <property type="entry name" value="Concanavalin A-like lectins/glucanases"/>
    <property type="match status" value="1"/>
</dbReference>
<protein>
    <recommendedName>
        <fullName evidence="4">DUF1349 domain-containing protein</fullName>
    </recommendedName>
</protein>
<proteinExistence type="predicted"/>
<reference evidence="2" key="1">
    <citation type="submission" date="2020-10" db="EMBL/GenBank/DDBJ databases">
        <title>Taxonomic study of unclassified bacteria belonging to the class Ktedonobacteria.</title>
        <authorList>
            <person name="Yabe S."/>
            <person name="Wang C.M."/>
            <person name="Zheng Y."/>
            <person name="Sakai Y."/>
            <person name="Cavaletti L."/>
            <person name="Monciardini P."/>
            <person name="Donadio S."/>
        </authorList>
    </citation>
    <scope>NUCLEOTIDE SEQUENCE</scope>
    <source>
        <strain evidence="2">ID150040</strain>
    </source>
</reference>
<keyword evidence="3" id="KW-1185">Reference proteome</keyword>
<name>A0A8J3IUM8_9CHLR</name>